<organism evidence="1 2">
    <name type="scientific">Trifolium medium</name>
    <dbReference type="NCBI Taxonomy" id="97028"/>
    <lineage>
        <taxon>Eukaryota</taxon>
        <taxon>Viridiplantae</taxon>
        <taxon>Streptophyta</taxon>
        <taxon>Embryophyta</taxon>
        <taxon>Tracheophyta</taxon>
        <taxon>Spermatophyta</taxon>
        <taxon>Magnoliopsida</taxon>
        <taxon>eudicotyledons</taxon>
        <taxon>Gunneridae</taxon>
        <taxon>Pentapetalae</taxon>
        <taxon>rosids</taxon>
        <taxon>fabids</taxon>
        <taxon>Fabales</taxon>
        <taxon>Fabaceae</taxon>
        <taxon>Papilionoideae</taxon>
        <taxon>50 kb inversion clade</taxon>
        <taxon>NPAAA clade</taxon>
        <taxon>Hologalegina</taxon>
        <taxon>IRL clade</taxon>
        <taxon>Trifolieae</taxon>
        <taxon>Trifolium</taxon>
    </lineage>
</organism>
<dbReference type="EMBL" id="LXQA011401912">
    <property type="protein sequence ID" value="MCI95973.1"/>
    <property type="molecule type" value="Genomic_DNA"/>
</dbReference>
<reference evidence="1 2" key="1">
    <citation type="journal article" date="2018" name="Front. Plant Sci.">
        <title>Red Clover (Trifolium pratense) and Zigzag Clover (T. medium) - A Picture of Genomic Similarities and Differences.</title>
        <authorList>
            <person name="Dluhosova J."/>
            <person name="Istvanek J."/>
            <person name="Nedelnik J."/>
            <person name="Repkova J."/>
        </authorList>
    </citation>
    <scope>NUCLEOTIDE SEQUENCE [LARGE SCALE GENOMIC DNA]</scope>
    <source>
        <strain evidence="2">cv. 10/8</strain>
        <tissue evidence="1">Leaf</tissue>
    </source>
</reference>
<keyword evidence="2" id="KW-1185">Reference proteome</keyword>
<proteinExistence type="predicted"/>
<sequence length="54" mass="6076">MQFLPSARRAGDDGALRAYAGQCGDFFCHLRTAQDRMARRASQRKKALELQSFA</sequence>
<comment type="caution">
    <text evidence="1">The sequence shown here is derived from an EMBL/GenBank/DDBJ whole genome shotgun (WGS) entry which is preliminary data.</text>
</comment>
<evidence type="ECO:0000313" key="2">
    <source>
        <dbReference type="Proteomes" id="UP000265520"/>
    </source>
</evidence>
<dbReference type="Proteomes" id="UP000265520">
    <property type="component" value="Unassembled WGS sequence"/>
</dbReference>
<evidence type="ECO:0000313" key="1">
    <source>
        <dbReference type="EMBL" id="MCI95973.1"/>
    </source>
</evidence>
<accession>A0A392W886</accession>
<name>A0A392W886_9FABA</name>
<feature type="non-terminal residue" evidence="1">
    <location>
        <position position="54"/>
    </location>
</feature>
<protein>
    <submittedName>
        <fullName evidence="1">Uncharacterized protein</fullName>
    </submittedName>
</protein>
<dbReference type="AlphaFoldDB" id="A0A392W886"/>